<dbReference type="InterPro" id="IPR036726">
    <property type="entry name" value="GTP1_OBG_dom_sf"/>
</dbReference>
<dbReference type="GO" id="GO:0042254">
    <property type="term" value="P:ribosome biogenesis"/>
    <property type="evidence" value="ECO:0007669"/>
    <property type="project" value="UniProtKB-UniRule"/>
</dbReference>
<dbReference type="PANTHER" id="PTHR11702:SF31">
    <property type="entry name" value="MITOCHONDRIAL RIBOSOME-ASSOCIATED GTPASE 2"/>
    <property type="match status" value="1"/>
</dbReference>
<sequence>MIPLRRLFCRSFSLRSLVLKGSNYVSDIPENAPTLQENAAWLNRLAVRDGHGKILKIDDDNDGKIEEDTYEIKQKSGIDNPDTNDHFISFKSKKTKRTYNVVEQPSNPDGYHILSVPTSAYDIASSPYSTLSSRWRPKSDSVQSFSDLKVVKLRSGRGGSGMVSFCRDAGVAVGPPDGGDGGDGGDVYIMAVKGLNSLHGVKTRYIAKGGLNGSAGQLDGKKGEGMVITVPVGTTIRWCPKPVEIRSLQKDPDHLNKVFHIKTVGQFYDDRIPIDIQFFRHSYAIGKGWVFKDKDEEYHLQKEYFLKLRDSVRLFDKQSRYDEIQRDRFPVDGIDLSEPSTEPILLLRGGRGGLGNMHFLTPDIRNPRFAKLGRDGLEENFIFELKLLADLGLVGLPNAGKSTLLRAISRARPKVGHWKFTTLQPTIGTIFLRIDQPPFTVADIPGIVEGAKENKGMGLSFLRHIERSGGIIFVVSLGNKDPVKDLQILEEELGQDRLDGKNKLIVATKADLDGTKEQFGLLKDYCSQKGWKCVPCSPKTGGNVETVIQLMAECSGKMND</sequence>
<gene>
    <name evidence="5" type="ORF">FOA43_000671</name>
</gene>
<dbReference type="GO" id="GO:0005525">
    <property type="term" value="F:GTP binding"/>
    <property type="evidence" value="ECO:0007669"/>
    <property type="project" value="UniProtKB-KW"/>
</dbReference>
<evidence type="ECO:0000256" key="1">
    <source>
        <dbReference type="ARBA" id="ARBA00022741"/>
    </source>
</evidence>
<organism evidence="5 6">
    <name type="scientific">Eeniella nana</name>
    <name type="common">Yeast</name>
    <name type="synonym">Brettanomyces nanus</name>
    <dbReference type="NCBI Taxonomy" id="13502"/>
    <lineage>
        <taxon>Eukaryota</taxon>
        <taxon>Fungi</taxon>
        <taxon>Dikarya</taxon>
        <taxon>Ascomycota</taxon>
        <taxon>Saccharomycotina</taxon>
        <taxon>Pichiomycetes</taxon>
        <taxon>Pichiales</taxon>
        <taxon>Pichiaceae</taxon>
        <taxon>Brettanomyces</taxon>
    </lineage>
</organism>
<feature type="domain" description="Obg" evidence="4">
    <location>
        <begin position="143"/>
        <end position="388"/>
    </location>
</feature>
<dbReference type="AlphaFoldDB" id="A0A875RW43"/>
<dbReference type="SUPFAM" id="SSF82051">
    <property type="entry name" value="Obg GTP-binding protein N-terminal domain"/>
    <property type="match status" value="1"/>
</dbReference>
<dbReference type="InterPro" id="IPR006169">
    <property type="entry name" value="GTP1_OBG_dom"/>
</dbReference>
<dbReference type="Pfam" id="PF01926">
    <property type="entry name" value="MMR_HSR1"/>
    <property type="match status" value="1"/>
</dbReference>
<evidence type="ECO:0000259" key="4">
    <source>
        <dbReference type="PROSITE" id="PS51883"/>
    </source>
</evidence>
<dbReference type="InterPro" id="IPR006073">
    <property type="entry name" value="GTP-bd"/>
</dbReference>
<dbReference type="InterPro" id="IPR031167">
    <property type="entry name" value="G_OBG"/>
</dbReference>
<dbReference type="InterPro" id="IPR045086">
    <property type="entry name" value="OBG_GTPase"/>
</dbReference>
<evidence type="ECO:0000256" key="2">
    <source>
        <dbReference type="ARBA" id="ARBA00023134"/>
    </source>
</evidence>
<dbReference type="RefSeq" id="XP_038776926.1">
    <property type="nucleotide sequence ID" value="XM_038920998.1"/>
</dbReference>
<keyword evidence="6" id="KW-1185">Reference proteome</keyword>
<dbReference type="GO" id="GO:0003924">
    <property type="term" value="F:GTPase activity"/>
    <property type="evidence" value="ECO:0007669"/>
    <property type="project" value="InterPro"/>
</dbReference>
<dbReference type="GeneID" id="62194072"/>
<dbReference type="Pfam" id="PF01018">
    <property type="entry name" value="GTP1_OBG"/>
    <property type="match status" value="2"/>
</dbReference>
<protein>
    <recommendedName>
        <fullName evidence="7">GTPase MTG2, mitochondrial</fullName>
    </recommendedName>
</protein>
<dbReference type="SUPFAM" id="SSF52540">
    <property type="entry name" value="P-loop containing nucleoside triphosphate hydrolases"/>
    <property type="match status" value="1"/>
</dbReference>
<dbReference type="EMBL" id="CP064812">
    <property type="protein sequence ID" value="QPG73361.1"/>
    <property type="molecule type" value="Genomic_DNA"/>
</dbReference>
<dbReference type="CDD" id="cd01898">
    <property type="entry name" value="Obg"/>
    <property type="match status" value="1"/>
</dbReference>
<reference evidence="5" key="1">
    <citation type="submission" date="2020-10" db="EMBL/GenBank/DDBJ databases">
        <authorList>
            <person name="Roach M.J.R."/>
        </authorList>
    </citation>
    <scope>NUCLEOTIDE SEQUENCE</scope>
    <source>
        <strain evidence="5">CBS 1945</strain>
    </source>
</reference>
<dbReference type="KEGG" id="bnn:FOA43_000671"/>
<dbReference type="OrthoDB" id="347018at2759"/>
<feature type="domain" description="OBG-type G" evidence="3">
    <location>
        <begin position="389"/>
        <end position="556"/>
    </location>
</feature>
<name>A0A875RW43_EENNA</name>
<dbReference type="InterPro" id="IPR027417">
    <property type="entry name" value="P-loop_NTPase"/>
</dbReference>
<evidence type="ECO:0008006" key="7">
    <source>
        <dbReference type="Google" id="ProtNLM"/>
    </source>
</evidence>
<dbReference type="Proteomes" id="UP000662931">
    <property type="component" value="Chromosome 1"/>
</dbReference>
<evidence type="ECO:0000313" key="5">
    <source>
        <dbReference type="EMBL" id="QPG73361.1"/>
    </source>
</evidence>
<keyword evidence="2" id="KW-0342">GTP-binding</keyword>
<keyword evidence="1" id="KW-0547">Nucleotide-binding</keyword>
<dbReference type="PANTHER" id="PTHR11702">
    <property type="entry name" value="DEVELOPMENTALLY REGULATED GTP-BINDING PROTEIN-RELATED"/>
    <property type="match status" value="1"/>
</dbReference>
<dbReference type="PROSITE" id="PS51710">
    <property type="entry name" value="G_OBG"/>
    <property type="match status" value="1"/>
</dbReference>
<accession>A0A875RW43</accession>
<proteinExistence type="predicted"/>
<dbReference type="Gene3D" id="3.40.50.300">
    <property type="entry name" value="P-loop containing nucleotide triphosphate hydrolases"/>
    <property type="match status" value="1"/>
</dbReference>
<dbReference type="Gene3D" id="2.70.210.12">
    <property type="entry name" value="GTP1/OBG domain"/>
    <property type="match status" value="1"/>
</dbReference>
<evidence type="ECO:0000259" key="3">
    <source>
        <dbReference type="PROSITE" id="PS51710"/>
    </source>
</evidence>
<dbReference type="PROSITE" id="PS51883">
    <property type="entry name" value="OBG"/>
    <property type="match status" value="1"/>
</dbReference>
<evidence type="ECO:0000313" key="6">
    <source>
        <dbReference type="Proteomes" id="UP000662931"/>
    </source>
</evidence>
<dbReference type="PRINTS" id="PR00326">
    <property type="entry name" value="GTP1OBG"/>
</dbReference>
<dbReference type="GO" id="GO:0005739">
    <property type="term" value="C:mitochondrion"/>
    <property type="evidence" value="ECO:0007669"/>
    <property type="project" value="TreeGrafter"/>
</dbReference>